<dbReference type="PANTHER" id="PTHR19981:SF1">
    <property type="entry name" value="RHEA, ISOFORM B"/>
    <property type="match status" value="1"/>
</dbReference>
<dbReference type="Gene3D" id="3.10.20.90">
    <property type="entry name" value="Phosphatidylinositol 3-kinase Catalytic Subunit, Chain A, domain 1"/>
    <property type="match status" value="2"/>
</dbReference>
<dbReference type="GO" id="GO:0005856">
    <property type="term" value="C:cytoskeleton"/>
    <property type="evidence" value="ECO:0007669"/>
    <property type="project" value="UniProtKB-SubCell"/>
</dbReference>
<dbReference type="InterPro" id="IPR011993">
    <property type="entry name" value="PH-like_dom_sf"/>
</dbReference>
<evidence type="ECO:0000256" key="1">
    <source>
        <dbReference type="ARBA" id="ARBA00004245"/>
    </source>
</evidence>
<evidence type="ECO:0000259" key="4">
    <source>
        <dbReference type="PROSITE" id="PS50057"/>
    </source>
</evidence>
<dbReference type="InterPro" id="IPR049108">
    <property type="entry name" value="Talin_R4"/>
</dbReference>
<dbReference type="Pfam" id="PF16511">
    <property type="entry name" value="FERM_f0"/>
    <property type="match status" value="1"/>
</dbReference>
<dbReference type="Gene3D" id="2.30.29.30">
    <property type="entry name" value="Pleckstrin-homology domain (PH domain)/Phosphotyrosine-binding domain (PTB)"/>
    <property type="match status" value="1"/>
</dbReference>
<dbReference type="InterPro" id="IPR019749">
    <property type="entry name" value="Band_41_domain"/>
</dbReference>
<evidence type="ECO:0000256" key="3">
    <source>
        <dbReference type="ARBA" id="ARBA00023212"/>
    </source>
</evidence>
<dbReference type="SUPFAM" id="SSF47220">
    <property type="entry name" value="alpha-catenin/vinculin-like"/>
    <property type="match status" value="4"/>
</dbReference>
<dbReference type="SMART" id="SM01244">
    <property type="entry name" value="IRS"/>
    <property type="match status" value="1"/>
</dbReference>
<dbReference type="InterPro" id="IPR014352">
    <property type="entry name" value="FERM/acyl-CoA-bd_prot_sf"/>
</dbReference>
<dbReference type="GO" id="GO:0051015">
    <property type="term" value="F:actin filament binding"/>
    <property type="evidence" value="ECO:0007669"/>
    <property type="project" value="InterPro"/>
</dbReference>
<dbReference type="SMART" id="SM00295">
    <property type="entry name" value="B41"/>
    <property type="match status" value="1"/>
</dbReference>
<dbReference type="InterPro" id="IPR015224">
    <property type="entry name" value="Talin_cent"/>
</dbReference>
<keyword evidence="2" id="KW-0963">Cytoplasm</keyword>
<dbReference type="Proteomes" id="UP000094527">
    <property type="component" value="Unassembled WGS sequence"/>
</dbReference>
<dbReference type="PROSITE" id="PS50057">
    <property type="entry name" value="FERM_3"/>
    <property type="match status" value="1"/>
</dbReference>
<dbReference type="InterPro" id="IPR000299">
    <property type="entry name" value="FERM_domain"/>
</dbReference>
<dbReference type="Pfam" id="PF25177">
    <property type="entry name" value="Talin_VBS2"/>
    <property type="match status" value="1"/>
</dbReference>
<dbReference type="SUPFAM" id="SSF109880">
    <property type="entry name" value="A middle domain of Talin 1"/>
    <property type="match status" value="1"/>
</dbReference>
<dbReference type="GO" id="GO:0098609">
    <property type="term" value="P:cell-cell adhesion"/>
    <property type="evidence" value="ECO:0007669"/>
    <property type="project" value="TreeGrafter"/>
</dbReference>
<sequence length="2160" mass="232790">MALSLRINIVEKSVTKTLQFDPSTNIFDACKIIRDKCSELPDLAQPKDYGLFLPGEAYGSGAWLEPAKTLDYYLLRNGDTIEYRRKMRTLKVRTLDGTNKTLLVDDSQNVANLMVVICTKMGITNHDEYSLVREIPEENETLNRSENYGTLTLRRKKDEKERDAKMEQLRKKLKTDDEVNWVDHAKTLREQGIEEAEVLLLRRKYFFSDQNIDSHDPVQLNLLYVQARDAILDGTHPVTQDKACEFAGIQCQIQFGDHNPQKHRPGFLELKEFLPASYVKVKNIEKKVFAEHRKHMGFSELDAKALYTKNARSLDTYGVTFFLVKEKMQGKNKLVPRLLGVTKDSVLRLDERTKEILKTWPLTTVRRWAASPNTFTLDFGDYSDQYYSVQTAEGEQIAQLIAGYIDIILKKKQSKDHLGIEGDEGSALFEDNVSPIRATIVQRQPPAVPRPLETASVAKPAVVQAGPEGIQTIHTGHLQTPHYSTISGQLDVAHTPQPSVQQLQMTEIMSAHKKALMTGQEAVNKSRDILDQPFNLPPIGNDPQSRKWKETTLDTKKQNVHTQIAAMSAATAHVVTLTSTDEVDSGAVGEAVTAISSGLPEVAKDMRMIAALMDDSGGNLIDATRKLCNAFSDLLTAAEPDTKEPRQNLLSAAGRVGDASRALLNTIGEGDETQDILLQSAKAVANAAAALVVQARKCAATIDNPQEREEIISSAAQTALSASELVACAKVVAPTIGNDKCRNELMGACRKVAQAVEAVVSSVNRSTEDRSLKNDLQNAARDVSDSLNRLMDQIRPQSRASVHVDRQEEAVDTILVTTDKIITSHDSGEMVRQARILAQATAQLIQAIKGEAERTPDSDLQRKLIAAAKVLAEATSKLVEAAKACASNPNQPDNQELLKQAAQDLREATNIAAGGAVQRKNLRRLETASKNAASAAAQTIAAAQAASPHCNNATTREAMSSDCRAVADTIPQLVSAVKSSLQVGDESAQDSLIDATEKFIRPSNSLVSTTKNSVNFIEESSSARHLAQCSQRLAVELVELRTSLDRIKADSGIVTLSSSQPRKQLEAAADRVREVKEEVVACRKAAARNELRPLPGDSVQTSIQKLTSSVRKVSACTDQLTNAVTSSDVPAATSSAQGMSSGLTDLVSAARGVASTTNDPRVLMATEEVLERSWTLLRESSGLLSSHESPGEKEVTLNPLSRGVHNALDKVTASIPGQKEVDDAMTCISNASLILEDGSEMLRPGSRNYGQLQGELQTLASEVNDSAKEIVTCASNPAKLGNESKYFGNKTTDLINIGSQLASLHEEIEVREEIIITLKNVSIVTSNLLVQAKAVSANPDAPGMRNQLNAAARAVSETLNQLIDACSSAAPGQKECDNAVRRIQALKPLLDNPCEPINNSSYFDCQQIVVDKSKLLGDSMTGIATYAKEGRLDQFGVAVQSAADAICGLVESSAQAAYLLAAADPTSVAGRPGLVDMHTINQSTQSIQQACQTLSNPKVSHPQVLQAATTIAKHTSSLCTVCRVASEKTNDPTAKRQFVQMAKDVANATAALVKEIKAVDTDQSAEKRESCRRATDSLVRAVNSLVQYASQPEFASVPAKISVKGRVTQEPIVSSGRNVIEGSCNMLQAAKSLAINPKDPPIWQQLAQHSKHVSDSIKRLAAALREKGPGQKECENAVHRLNDALRELNQASLAAVGQNLAQRKDNTLQGFVQNGENALRNAEEHVEPLRQAGKAEAESLGHQVSSMVSIVDTLVSNIIATSLHPELDLSTQCFQEGLDDLKSSLERISSGAGGLVASISESIAASMVKLDQLNATTPGATESYVDYQSRMVAAAKEIARVSQEMVLKSSLDASQLPQLSSDVSHHYIQLANDARGAISTTASPDVGVRIRCGVQELGRACIDLVRCGGAVQFANGDQFAQRDLSDANRAVSERVSEILAALQAGSRGTQACINAASTVSGIIGDLDTTIMFATAGTLHAEGEETFADHRENILKTAKALVEDTKTLVAGAASTQEQLASAAQNAVATIVQLAEAVKFGAASLGSNNPESQVMLINAVRDVAGALYDLIHATKSAAGKGPNDPSMLTLKESAKLLNLMVVIKQKEDRQSRPSSSSAGRLEFISEMIEASLNTEEEDWVTSQDEDELIQQLCALDATDSGN</sequence>
<dbReference type="Pfam" id="PF02174">
    <property type="entry name" value="IRS"/>
    <property type="match status" value="1"/>
</dbReference>
<accession>A0A1D2MYT1</accession>
<dbReference type="Gene3D" id="1.20.80.10">
    <property type="match status" value="1"/>
</dbReference>
<dbReference type="PANTHER" id="PTHR19981">
    <property type="entry name" value="TALIN"/>
    <property type="match status" value="1"/>
</dbReference>
<dbReference type="GO" id="GO:0005737">
    <property type="term" value="C:cytoplasm"/>
    <property type="evidence" value="ECO:0007669"/>
    <property type="project" value="TreeGrafter"/>
</dbReference>
<dbReference type="SUPFAM" id="SSF50729">
    <property type="entry name" value="PH domain-like"/>
    <property type="match status" value="1"/>
</dbReference>
<dbReference type="Pfam" id="PF21896">
    <property type="entry name" value="Talin_IBS2B"/>
    <property type="match status" value="4"/>
</dbReference>
<dbReference type="GO" id="GO:0005925">
    <property type="term" value="C:focal adhesion"/>
    <property type="evidence" value="ECO:0007669"/>
    <property type="project" value="InterPro"/>
</dbReference>
<proteinExistence type="predicted"/>
<dbReference type="InterPro" id="IPR035963">
    <property type="entry name" value="FERM_2"/>
</dbReference>
<dbReference type="SUPFAM" id="SSF109885">
    <property type="entry name" value="I/LWEQ domain"/>
    <property type="match status" value="3"/>
</dbReference>
<dbReference type="Gene3D" id="1.20.1420.10">
    <property type="entry name" value="Talin, central domain"/>
    <property type="match status" value="7"/>
</dbReference>
<dbReference type="InterPro" id="IPR054082">
    <property type="entry name" value="Talin_IBS2B"/>
</dbReference>
<dbReference type="FunFam" id="2.30.29.30:FF:000028">
    <property type="entry name" value="Talin 2"/>
    <property type="match status" value="1"/>
</dbReference>
<keyword evidence="3" id="KW-0206">Cytoskeleton</keyword>
<dbReference type="SUPFAM" id="SSF54236">
    <property type="entry name" value="Ubiquitin-like"/>
    <property type="match status" value="1"/>
</dbReference>
<dbReference type="Gene3D" id="1.20.120.230">
    <property type="entry name" value="Alpha-catenin/vinculin-like"/>
    <property type="match status" value="4"/>
</dbReference>
<dbReference type="InterPro" id="IPR035964">
    <property type="entry name" value="I/LWEQ_dom_sf"/>
</dbReference>
<dbReference type="CDD" id="cd17090">
    <property type="entry name" value="FERM_F1_TLN"/>
    <property type="match status" value="1"/>
</dbReference>
<dbReference type="EMBL" id="LJIJ01000408">
    <property type="protein sequence ID" value="ODM97815.1"/>
    <property type="molecule type" value="Genomic_DNA"/>
</dbReference>
<dbReference type="OMA" id="VDMTQHY"/>
<dbReference type="Pfam" id="PF08913">
    <property type="entry name" value="VBS"/>
    <property type="match status" value="1"/>
</dbReference>
<dbReference type="Pfam" id="PF09141">
    <property type="entry name" value="Talin_middle"/>
    <property type="match status" value="1"/>
</dbReference>
<dbReference type="Pfam" id="PF21865">
    <property type="entry name" value="TLN1-like_RS"/>
    <property type="match status" value="2"/>
</dbReference>
<comment type="caution">
    <text evidence="5">The sequence shown here is derived from an EMBL/GenBank/DDBJ whole genome shotgun (WGS) entry which is preliminary data.</text>
</comment>
<name>A0A1D2MYT1_ORCCI</name>
<dbReference type="STRING" id="48709.A0A1D2MYT1"/>
<dbReference type="InterPro" id="IPR057346">
    <property type="entry name" value="Talin1/2_VBS2"/>
</dbReference>
<dbReference type="GO" id="GO:0001726">
    <property type="term" value="C:ruffle"/>
    <property type="evidence" value="ECO:0007669"/>
    <property type="project" value="InterPro"/>
</dbReference>
<dbReference type="GO" id="GO:0030036">
    <property type="term" value="P:actin cytoskeleton organization"/>
    <property type="evidence" value="ECO:0007669"/>
    <property type="project" value="TreeGrafter"/>
</dbReference>
<reference evidence="5 6" key="1">
    <citation type="journal article" date="2016" name="Genome Biol. Evol.">
        <title>Gene Family Evolution Reflects Adaptation to Soil Environmental Stressors in the Genome of the Collembolan Orchesella cincta.</title>
        <authorList>
            <person name="Faddeeva-Vakhrusheva A."/>
            <person name="Derks M.F."/>
            <person name="Anvar S.Y."/>
            <person name="Agamennone V."/>
            <person name="Suring W."/>
            <person name="Smit S."/>
            <person name="van Straalen N.M."/>
            <person name="Roelofs D."/>
        </authorList>
    </citation>
    <scope>NUCLEOTIDE SEQUENCE [LARGE SCALE GENOMIC DNA]</scope>
    <source>
        <tissue evidence="5">Mixed pool</tissue>
    </source>
</reference>
<gene>
    <name evidence="5" type="ORF">Ocin01_08866</name>
</gene>
<protein>
    <submittedName>
        <fullName evidence="5">Talin-1</fullName>
    </submittedName>
</protein>
<dbReference type="InterPro" id="IPR032425">
    <property type="entry name" value="FERM_f0"/>
</dbReference>
<dbReference type="SUPFAM" id="SSF47031">
    <property type="entry name" value="Second domain of FERM"/>
    <property type="match status" value="1"/>
</dbReference>
<dbReference type="GO" id="GO:0030182">
    <property type="term" value="P:neuron differentiation"/>
    <property type="evidence" value="ECO:0007669"/>
    <property type="project" value="UniProtKB-ARBA"/>
</dbReference>
<dbReference type="InterPro" id="IPR015009">
    <property type="entry name" value="Vinculin-bd_dom"/>
</dbReference>
<comment type="subcellular location">
    <subcellularLocation>
        <location evidence="1">Cytoplasm</location>
        <location evidence="1">Cytoskeleton</location>
    </subcellularLocation>
</comment>
<evidence type="ECO:0000256" key="2">
    <source>
        <dbReference type="ARBA" id="ARBA00022490"/>
    </source>
</evidence>
<dbReference type="InterPro" id="IPR002404">
    <property type="entry name" value="IRS_PTB"/>
</dbReference>
<keyword evidence="6" id="KW-1185">Reference proteome</keyword>
<dbReference type="InterPro" id="IPR019748">
    <property type="entry name" value="FERM_central"/>
</dbReference>
<dbReference type="InterPro" id="IPR036723">
    <property type="entry name" value="Alpha-catenin/vinculin-like_sf"/>
</dbReference>
<dbReference type="GO" id="GO:0005200">
    <property type="term" value="F:structural constituent of cytoskeleton"/>
    <property type="evidence" value="ECO:0007669"/>
    <property type="project" value="InterPro"/>
</dbReference>
<dbReference type="InterPro" id="IPR054060">
    <property type="entry name" value="TLN1-like_RS"/>
</dbReference>
<evidence type="ECO:0000313" key="5">
    <source>
        <dbReference type="EMBL" id="ODM97815.1"/>
    </source>
</evidence>
<dbReference type="OrthoDB" id="10262320at2759"/>
<dbReference type="Pfam" id="PF21692">
    <property type="entry name" value="Talin_R4"/>
    <property type="match status" value="2"/>
</dbReference>
<feature type="domain" description="FERM" evidence="4">
    <location>
        <begin position="88"/>
        <end position="412"/>
    </location>
</feature>
<dbReference type="CDD" id="cd17089">
    <property type="entry name" value="FERM_F0_TLN"/>
    <property type="match status" value="1"/>
</dbReference>
<organism evidence="5 6">
    <name type="scientific">Orchesella cincta</name>
    <name type="common">Springtail</name>
    <name type="synonym">Podura cincta</name>
    <dbReference type="NCBI Taxonomy" id="48709"/>
    <lineage>
        <taxon>Eukaryota</taxon>
        <taxon>Metazoa</taxon>
        <taxon>Ecdysozoa</taxon>
        <taxon>Arthropoda</taxon>
        <taxon>Hexapoda</taxon>
        <taxon>Collembola</taxon>
        <taxon>Entomobryomorpha</taxon>
        <taxon>Entomobryoidea</taxon>
        <taxon>Orchesellidae</taxon>
        <taxon>Orchesellinae</taxon>
        <taxon>Orchesella</taxon>
    </lineage>
</organism>
<dbReference type="CDD" id="cd14473">
    <property type="entry name" value="FERM_B-lobe"/>
    <property type="match status" value="1"/>
</dbReference>
<dbReference type="FunFam" id="1.20.80.10:FF:000007">
    <property type="entry name" value="Talin 2"/>
    <property type="match status" value="1"/>
</dbReference>
<evidence type="ECO:0000313" key="6">
    <source>
        <dbReference type="Proteomes" id="UP000094527"/>
    </source>
</evidence>
<dbReference type="InterPro" id="IPR036476">
    <property type="entry name" value="Talin_cent_sf"/>
</dbReference>
<dbReference type="GO" id="GO:0005178">
    <property type="term" value="F:integrin binding"/>
    <property type="evidence" value="ECO:0007669"/>
    <property type="project" value="TreeGrafter"/>
</dbReference>
<dbReference type="GO" id="GO:0009887">
    <property type="term" value="P:animal organ morphogenesis"/>
    <property type="evidence" value="ECO:0007669"/>
    <property type="project" value="UniProtKB-ARBA"/>
</dbReference>
<dbReference type="GO" id="GO:0005886">
    <property type="term" value="C:plasma membrane"/>
    <property type="evidence" value="ECO:0007669"/>
    <property type="project" value="TreeGrafter"/>
</dbReference>
<dbReference type="InterPro" id="IPR029071">
    <property type="entry name" value="Ubiquitin-like_domsf"/>
</dbReference>
<dbReference type="CDD" id="cd10569">
    <property type="entry name" value="FERM_C_Talin"/>
    <property type="match status" value="1"/>
</dbReference>